<evidence type="ECO:0000256" key="2">
    <source>
        <dbReference type="SAM" id="MobiDB-lite"/>
    </source>
</evidence>
<feature type="region of interest" description="Disordered" evidence="2">
    <location>
        <begin position="129"/>
        <end position="201"/>
    </location>
</feature>
<feature type="compositionally biased region" description="Basic and acidic residues" evidence="2">
    <location>
        <begin position="166"/>
        <end position="175"/>
    </location>
</feature>
<evidence type="ECO:0000313" key="3">
    <source>
        <dbReference type="EMBL" id="OCL06568.1"/>
    </source>
</evidence>
<dbReference type="GO" id="GO:0005739">
    <property type="term" value="C:mitochondrion"/>
    <property type="evidence" value="ECO:0007669"/>
    <property type="project" value="TreeGrafter"/>
</dbReference>
<dbReference type="Proteomes" id="UP000250140">
    <property type="component" value="Unassembled WGS sequence"/>
</dbReference>
<dbReference type="PANTHER" id="PTHR32470">
    <property type="entry name" value="ADH DEHYDROGENASE [UBIQUINONE] 1 ALPHA SUBCOMPLEX ASSEMBLY FACTOR 2"/>
    <property type="match status" value="1"/>
</dbReference>
<evidence type="ECO:0000313" key="4">
    <source>
        <dbReference type="Proteomes" id="UP000250140"/>
    </source>
</evidence>
<name>A0A8E2EYA1_9PEZI</name>
<dbReference type="GO" id="GO:0045271">
    <property type="term" value="C:respiratory chain complex I"/>
    <property type="evidence" value="ECO:0007669"/>
    <property type="project" value="InterPro"/>
</dbReference>
<dbReference type="OrthoDB" id="10255576at2759"/>
<keyword evidence="4" id="KW-1185">Reference proteome</keyword>
<dbReference type="InterPro" id="IPR007763">
    <property type="entry name" value="NDUFA12"/>
</dbReference>
<comment type="similarity">
    <text evidence="1">Belongs to the complex I NDUFA12 subunit family.</text>
</comment>
<dbReference type="PANTHER" id="PTHR32470:SF2">
    <property type="entry name" value="NADH DEHYDROGENASE [UBIQUINONE] 1 ALPHA SUBCOMPLEX ASSEMBLY FACTOR 2"/>
    <property type="match status" value="1"/>
</dbReference>
<dbReference type="InterPro" id="IPR052618">
    <property type="entry name" value="ComplexI_NDUFA12"/>
</dbReference>
<dbReference type="Pfam" id="PF05071">
    <property type="entry name" value="NDUFA12"/>
    <property type="match status" value="1"/>
</dbReference>
<sequence length="201" mass="23134">MPSPPGSIRSAWYKWKMLRLPWRKRWLIGFDLSGNTFWEFKDSMSSNRLRRIAKYSRRTHYGDVNVSPQWMQWLRHTRFDPPSLVEQQADQIRQEQIKVLAAAADERWASKPSVLDPPEKQQPIQMLTSRDPVGSVGPTAPPPIEGVQTGVDSQVEINNAFKGKQTGKDTKESSWKKNPRSGPSEDWQPESWTPAPARRRA</sequence>
<dbReference type="AlphaFoldDB" id="A0A8E2EYA1"/>
<dbReference type="EMBL" id="KV750033">
    <property type="protein sequence ID" value="OCL06568.1"/>
    <property type="molecule type" value="Genomic_DNA"/>
</dbReference>
<reference evidence="3 4" key="1">
    <citation type="journal article" date="2016" name="Nat. Commun.">
        <title>Ectomycorrhizal ecology is imprinted in the genome of the dominant symbiotic fungus Cenococcum geophilum.</title>
        <authorList>
            <consortium name="DOE Joint Genome Institute"/>
            <person name="Peter M."/>
            <person name="Kohler A."/>
            <person name="Ohm R.A."/>
            <person name="Kuo A."/>
            <person name="Krutzmann J."/>
            <person name="Morin E."/>
            <person name="Arend M."/>
            <person name="Barry K.W."/>
            <person name="Binder M."/>
            <person name="Choi C."/>
            <person name="Clum A."/>
            <person name="Copeland A."/>
            <person name="Grisel N."/>
            <person name="Haridas S."/>
            <person name="Kipfer T."/>
            <person name="LaButti K."/>
            <person name="Lindquist E."/>
            <person name="Lipzen A."/>
            <person name="Maire R."/>
            <person name="Meier B."/>
            <person name="Mihaltcheva S."/>
            <person name="Molinier V."/>
            <person name="Murat C."/>
            <person name="Poggeler S."/>
            <person name="Quandt C.A."/>
            <person name="Sperisen C."/>
            <person name="Tritt A."/>
            <person name="Tisserant E."/>
            <person name="Crous P.W."/>
            <person name="Henrissat B."/>
            <person name="Nehls U."/>
            <person name="Egli S."/>
            <person name="Spatafora J.W."/>
            <person name="Grigoriev I.V."/>
            <person name="Martin F.M."/>
        </authorList>
    </citation>
    <scope>NUCLEOTIDE SEQUENCE [LARGE SCALE GENOMIC DNA]</scope>
    <source>
        <strain evidence="3 4">CBS 207.34</strain>
    </source>
</reference>
<proteinExistence type="inferred from homology"/>
<evidence type="ECO:0008006" key="5">
    <source>
        <dbReference type="Google" id="ProtNLM"/>
    </source>
</evidence>
<organism evidence="3 4">
    <name type="scientific">Glonium stellatum</name>
    <dbReference type="NCBI Taxonomy" id="574774"/>
    <lineage>
        <taxon>Eukaryota</taxon>
        <taxon>Fungi</taxon>
        <taxon>Dikarya</taxon>
        <taxon>Ascomycota</taxon>
        <taxon>Pezizomycotina</taxon>
        <taxon>Dothideomycetes</taxon>
        <taxon>Pleosporomycetidae</taxon>
        <taxon>Gloniales</taxon>
        <taxon>Gloniaceae</taxon>
        <taxon>Glonium</taxon>
    </lineage>
</organism>
<evidence type="ECO:0000256" key="1">
    <source>
        <dbReference type="ARBA" id="ARBA00007355"/>
    </source>
</evidence>
<dbReference type="GO" id="GO:0032981">
    <property type="term" value="P:mitochondrial respiratory chain complex I assembly"/>
    <property type="evidence" value="ECO:0007669"/>
    <property type="project" value="TreeGrafter"/>
</dbReference>
<gene>
    <name evidence="3" type="ORF">AOQ84DRAFT_74387</name>
</gene>
<protein>
    <recommendedName>
        <fullName evidence="5">NADH dehydrogenase [ubiquinone] 1 alpha subcomplex subunit</fullName>
    </recommendedName>
</protein>
<accession>A0A8E2EYA1</accession>